<keyword evidence="8" id="KW-1278">Translocase</keyword>
<dbReference type="AlphaFoldDB" id="A0A3P8WPW8"/>
<dbReference type="InterPro" id="IPR039421">
    <property type="entry name" value="Type_1_exporter"/>
</dbReference>
<organism evidence="15 16">
    <name type="scientific">Cynoglossus semilaevis</name>
    <name type="common">Tongue sole</name>
    <dbReference type="NCBI Taxonomy" id="244447"/>
    <lineage>
        <taxon>Eukaryota</taxon>
        <taxon>Metazoa</taxon>
        <taxon>Chordata</taxon>
        <taxon>Craniata</taxon>
        <taxon>Vertebrata</taxon>
        <taxon>Euteleostomi</taxon>
        <taxon>Actinopterygii</taxon>
        <taxon>Neopterygii</taxon>
        <taxon>Teleostei</taxon>
        <taxon>Neoteleostei</taxon>
        <taxon>Acanthomorphata</taxon>
        <taxon>Carangaria</taxon>
        <taxon>Pleuronectiformes</taxon>
        <taxon>Pleuronectoidei</taxon>
        <taxon>Cynoglossidae</taxon>
        <taxon>Cynoglossinae</taxon>
        <taxon>Cynoglossus</taxon>
    </lineage>
</organism>
<feature type="transmembrane region" description="Helical" evidence="12">
    <location>
        <begin position="163"/>
        <end position="190"/>
    </location>
</feature>
<evidence type="ECO:0000256" key="12">
    <source>
        <dbReference type="SAM" id="Phobius"/>
    </source>
</evidence>
<feature type="transmembrane region" description="Helical" evidence="12">
    <location>
        <begin position="125"/>
        <end position="143"/>
    </location>
</feature>
<keyword evidence="16" id="KW-1185">Reference proteome</keyword>
<evidence type="ECO:0000313" key="16">
    <source>
        <dbReference type="Proteomes" id="UP000265120"/>
    </source>
</evidence>
<dbReference type="Gene3D" id="3.40.50.300">
    <property type="entry name" value="P-loop containing nucleotide triphosphate hydrolases"/>
    <property type="match status" value="1"/>
</dbReference>
<evidence type="ECO:0000256" key="6">
    <source>
        <dbReference type="ARBA" id="ARBA00022840"/>
    </source>
</evidence>
<dbReference type="FunCoup" id="A0A3P8WPW8">
    <property type="interactions" value="89"/>
</dbReference>
<evidence type="ECO:0000256" key="2">
    <source>
        <dbReference type="ARBA" id="ARBA00006493"/>
    </source>
</evidence>
<keyword evidence="11" id="KW-0175">Coiled coil</keyword>
<evidence type="ECO:0000256" key="4">
    <source>
        <dbReference type="ARBA" id="ARBA00022692"/>
    </source>
</evidence>
<dbReference type="PANTHER" id="PTHR43394">
    <property type="entry name" value="ATP-DEPENDENT PERMEASE MDL1, MITOCHONDRIAL"/>
    <property type="match status" value="1"/>
</dbReference>
<dbReference type="SMART" id="SM00382">
    <property type="entry name" value="AAA"/>
    <property type="match status" value="1"/>
</dbReference>
<evidence type="ECO:0000256" key="1">
    <source>
        <dbReference type="ARBA" id="ARBA00004127"/>
    </source>
</evidence>
<evidence type="ECO:0000256" key="10">
    <source>
        <dbReference type="ARBA" id="ARBA00023136"/>
    </source>
</evidence>
<name>A0A3P8WPW8_CYNSE</name>
<comment type="subcellular location">
    <subcellularLocation>
        <location evidence="1">Endomembrane system</location>
        <topology evidence="1">Multi-pass membrane protein</topology>
    </subcellularLocation>
</comment>
<evidence type="ECO:0000259" key="13">
    <source>
        <dbReference type="PROSITE" id="PS50893"/>
    </source>
</evidence>
<keyword evidence="4 12" id="KW-0812">Transmembrane</keyword>
<feature type="transmembrane region" description="Helical" evidence="12">
    <location>
        <begin position="74"/>
        <end position="91"/>
    </location>
</feature>
<accession>A0A3P8WPW8</accession>
<dbReference type="Pfam" id="PF00005">
    <property type="entry name" value="ABC_tran"/>
    <property type="match status" value="1"/>
</dbReference>
<dbReference type="GO" id="GO:0012505">
    <property type="term" value="C:endomembrane system"/>
    <property type="evidence" value="ECO:0007669"/>
    <property type="project" value="UniProtKB-SubCell"/>
</dbReference>
<dbReference type="GO" id="GO:0015421">
    <property type="term" value="F:ABC-type oligopeptide transporter activity"/>
    <property type="evidence" value="ECO:0007669"/>
    <property type="project" value="TreeGrafter"/>
</dbReference>
<keyword evidence="6" id="KW-0067">ATP-binding</keyword>
<feature type="transmembrane region" description="Helical" evidence="12">
    <location>
        <begin position="401"/>
        <end position="421"/>
    </location>
</feature>
<keyword evidence="7" id="KW-0571">Peptide transport</keyword>
<keyword evidence="10 12" id="KW-0472">Membrane</keyword>
<dbReference type="InParanoid" id="A0A3P8WPW8"/>
<dbReference type="PROSITE" id="PS50929">
    <property type="entry name" value="ABC_TM1F"/>
    <property type="match status" value="1"/>
</dbReference>
<dbReference type="OMA" id="ASMDRMF"/>
<keyword evidence="7" id="KW-0653">Protein transport</keyword>
<evidence type="ECO:0000256" key="7">
    <source>
        <dbReference type="ARBA" id="ARBA00022856"/>
    </source>
</evidence>
<dbReference type="STRING" id="244447.ENSCSEP00000026740"/>
<dbReference type="SUPFAM" id="SSF52540">
    <property type="entry name" value="P-loop containing nucleoside triphosphate hydrolases"/>
    <property type="match status" value="1"/>
</dbReference>
<evidence type="ECO:0000256" key="5">
    <source>
        <dbReference type="ARBA" id="ARBA00022741"/>
    </source>
</evidence>
<dbReference type="Gene3D" id="1.20.1560.10">
    <property type="entry name" value="ABC transporter type 1, transmembrane domain"/>
    <property type="match status" value="1"/>
</dbReference>
<dbReference type="GeneTree" id="ENSGT00940000166090"/>
<evidence type="ECO:0000256" key="11">
    <source>
        <dbReference type="SAM" id="Coils"/>
    </source>
</evidence>
<keyword evidence="9 12" id="KW-1133">Transmembrane helix</keyword>
<evidence type="ECO:0000256" key="9">
    <source>
        <dbReference type="ARBA" id="ARBA00022989"/>
    </source>
</evidence>
<evidence type="ECO:0000256" key="3">
    <source>
        <dbReference type="ARBA" id="ARBA00022448"/>
    </source>
</evidence>
<dbReference type="Pfam" id="PF00664">
    <property type="entry name" value="ABC_membrane"/>
    <property type="match status" value="1"/>
</dbReference>
<feature type="coiled-coil region" evidence="11">
    <location>
        <begin position="277"/>
        <end position="308"/>
    </location>
</feature>
<dbReference type="Proteomes" id="UP000265120">
    <property type="component" value="Unassembled WGS sequence"/>
</dbReference>
<dbReference type="GO" id="GO:0016020">
    <property type="term" value="C:membrane"/>
    <property type="evidence" value="ECO:0007669"/>
    <property type="project" value="InterPro"/>
</dbReference>
<proteinExistence type="inferred from homology"/>
<feature type="transmembrane region" description="Helical" evidence="12">
    <location>
        <begin position="12"/>
        <end position="29"/>
    </location>
</feature>
<reference evidence="15" key="1">
    <citation type="submission" date="2025-08" db="UniProtKB">
        <authorList>
            <consortium name="Ensembl"/>
        </authorList>
    </citation>
    <scope>IDENTIFICATION</scope>
</reference>
<dbReference type="GO" id="GO:0016887">
    <property type="term" value="F:ATP hydrolysis activity"/>
    <property type="evidence" value="ECO:0007669"/>
    <property type="project" value="InterPro"/>
</dbReference>
<keyword evidence="3" id="KW-0813">Transport</keyword>
<dbReference type="PROSITE" id="PS50893">
    <property type="entry name" value="ABC_TRANSPORTER_2"/>
    <property type="match status" value="1"/>
</dbReference>
<keyword evidence="5" id="KW-0547">Nucleotide-binding</keyword>
<dbReference type="InterPro" id="IPR003593">
    <property type="entry name" value="AAA+_ATPase"/>
</dbReference>
<feature type="domain" description="ABC transmembrane type-1" evidence="14">
    <location>
        <begin position="129"/>
        <end position="409"/>
    </location>
</feature>
<evidence type="ECO:0000256" key="8">
    <source>
        <dbReference type="ARBA" id="ARBA00022967"/>
    </source>
</evidence>
<dbReference type="Ensembl" id="ENSCSET00000027094.1">
    <property type="protein sequence ID" value="ENSCSEP00000026740.1"/>
    <property type="gene ID" value="ENSCSEG00000017066.1"/>
</dbReference>
<dbReference type="InterPro" id="IPR036640">
    <property type="entry name" value="ABC1_TM_sf"/>
</dbReference>
<dbReference type="InterPro" id="IPR003439">
    <property type="entry name" value="ABC_transporter-like_ATP-bd"/>
</dbReference>
<protein>
    <submittedName>
        <fullName evidence="15">Transporter associated with antigen processing, subunit type t, teleost specific</fullName>
    </submittedName>
</protein>
<dbReference type="FunFam" id="3.40.50.300:FF:000140">
    <property type="entry name" value="Lipid A export ATP-binding/permease protein MsbA"/>
    <property type="match status" value="1"/>
</dbReference>
<sequence>MKEKAECGFFIFIFDIVLTLVTWMGLVILKCTFFDHLALVWVFGVIKWAILQTFTSKLTIGNATEAYKGPTPDVSMLLLGSVSCLMACLVWEKGLCDSRRKDANKDNARELLLRVVEYFKPDTHYLTPAFGFLTLGVFCDTYIPLYQGKVIDMLRGEELHSSFGYAIAQLALVCFGSALFSGLRGGFFMFSLNRLNKRLKHLLFHTLLQQEVNFFDDNKPGELSSRLHEDVDLMGRTVALNVNVVVRSVVRTCLMLRLMLGLSWQLTLLTCIEMPFLAIIQNKYNTLSKELKDQLRDCQARIKKLATQTITGIRTVRSLRGEMEELKRYKQAVDQMSSIKRRSGFTKAVFLILRRLVSLVINVLMLVQAHNLISSGQLSVGSLVSFILYQKPMSVNLREILLGYGGIVSTVGVIAKVVSYLDRTPKCKKAGDLAPENLQGRIDFQNVTFSYPSSQDTVVLNSVSMQLQPGTITALIGSSGSGKTSCVSLLKRLYEPGEGQILLDGQPLHQYDHQYFHNKVVVVSQDLVLFSGSLRSNIEYGLKDCSFDKVTEAAKKSNAHDFISELENEYDTDIGERGCKLSEGLKQCISISRALVRDPQVLILDEATSKLDVEIQHAVLQEIVSCGWTVLMVAHDLKTVEEAHHIIYMERGTVVEEGTHEQLMAKRGRYYRLKMFSE</sequence>
<feature type="domain" description="ABC transporter" evidence="13">
    <location>
        <begin position="442"/>
        <end position="676"/>
    </location>
</feature>
<dbReference type="GO" id="GO:0005524">
    <property type="term" value="F:ATP binding"/>
    <property type="evidence" value="ECO:0007669"/>
    <property type="project" value="UniProtKB-KW"/>
</dbReference>
<dbReference type="SUPFAM" id="SSF90123">
    <property type="entry name" value="ABC transporter transmembrane region"/>
    <property type="match status" value="1"/>
</dbReference>
<dbReference type="InterPro" id="IPR011527">
    <property type="entry name" value="ABC1_TM_dom"/>
</dbReference>
<reference evidence="15" key="2">
    <citation type="submission" date="2025-09" db="UniProtKB">
        <authorList>
            <consortium name="Ensembl"/>
        </authorList>
    </citation>
    <scope>IDENTIFICATION</scope>
</reference>
<evidence type="ECO:0000259" key="14">
    <source>
        <dbReference type="PROSITE" id="PS50929"/>
    </source>
</evidence>
<evidence type="ECO:0000313" key="15">
    <source>
        <dbReference type="Ensembl" id="ENSCSEP00000026740.1"/>
    </source>
</evidence>
<comment type="similarity">
    <text evidence="2">Belongs to the ABC transporter superfamily. ABCB family. MHC peptide exporter (TC 3.A.1.209) subfamily.</text>
</comment>
<feature type="transmembrane region" description="Helical" evidence="12">
    <location>
        <begin position="345"/>
        <end position="366"/>
    </location>
</feature>
<dbReference type="InterPro" id="IPR027417">
    <property type="entry name" value="P-loop_NTPase"/>
</dbReference>
<dbReference type="PANTHER" id="PTHR43394:SF14">
    <property type="entry name" value="TRANSPORTER 2, ATP BINDING CASSETTE SUBFAMILY B"/>
    <property type="match status" value="1"/>
</dbReference>